<dbReference type="Pfam" id="PF01098">
    <property type="entry name" value="FTSW_RODA_SPOVE"/>
    <property type="match status" value="1"/>
</dbReference>
<evidence type="ECO:0000256" key="16">
    <source>
        <dbReference type="SAM" id="Phobius"/>
    </source>
</evidence>
<dbReference type="AlphaFoldDB" id="A0A5B8XD71"/>
<evidence type="ECO:0000256" key="9">
    <source>
        <dbReference type="ARBA" id="ARBA00032370"/>
    </source>
</evidence>
<proteinExistence type="inferred from homology"/>
<keyword evidence="2" id="KW-0328">Glycosyltransferase</keyword>
<reference evidence="17 18" key="1">
    <citation type="journal article" date="2019" name="ISME J.">
        <title>Deianiraea, an extracellular bacterium associated with the ciliate Paramecium, suggests an alternative scenario for the evolution of Rickettsiales.</title>
        <authorList>
            <person name="Castelli M."/>
            <person name="Sabaneyeva E."/>
            <person name="Lanzoni O."/>
            <person name="Lebedeva N."/>
            <person name="Floriano A.M."/>
            <person name="Gaiarsa S."/>
            <person name="Benken K."/>
            <person name="Modeo L."/>
            <person name="Bandi C."/>
            <person name="Potekhin A."/>
            <person name="Sassera D."/>
            <person name="Petroni G."/>
        </authorList>
    </citation>
    <scope>NUCLEOTIDE SEQUENCE [LARGE SCALE GENOMIC DNA]</scope>
    <source>
        <strain evidence="17">CyL4-1</strain>
    </source>
</reference>
<evidence type="ECO:0000256" key="5">
    <source>
        <dbReference type="ARBA" id="ARBA00022960"/>
    </source>
</evidence>
<feature type="transmembrane region" description="Helical" evidence="16">
    <location>
        <begin position="93"/>
        <end position="116"/>
    </location>
</feature>
<keyword evidence="8 16" id="KW-0472">Membrane</keyword>
<keyword evidence="7 16" id="KW-1133">Transmembrane helix</keyword>
<dbReference type="GO" id="GO:0051301">
    <property type="term" value="P:cell division"/>
    <property type="evidence" value="ECO:0007669"/>
    <property type="project" value="InterPro"/>
</dbReference>
<evidence type="ECO:0000256" key="4">
    <source>
        <dbReference type="ARBA" id="ARBA00022692"/>
    </source>
</evidence>
<feature type="transmembrane region" description="Helical" evidence="16">
    <location>
        <begin position="353"/>
        <end position="374"/>
    </location>
</feature>
<evidence type="ECO:0000256" key="2">
    <source>
        <dbReference type="ARBA" id="ARBA00022676"/>
    </source>
</evidence>
<evidence type="ECO:0000313" key="18">
    <source>
        <dbReference type="Proteomes" id="UP000321934"/>
    </source>
</evidence>
<dbReference type="GO" id="GO:0008360">
    <property type="term" value="P:regulation of cell shape"/>
    <property type="evidence" value="ECO:0007669"/>
    <property type="project" value="UniProtKB-KW"/>
</dbReference>
<dbReference type="PANTHER" id="PTHR30474">
    <property type="entry name" value="CELL CYCLE PROTEIN"/>
    <property type="match status" value="1"/>
</dbReference>
<evidence type="ECO:0000313" key="17">
    <source>
        <dbReference type="EMBL" id="QED22845.1"/>
    </source>
</evidence>
<keyword evidence="3" id="KW-0808">Transferase</keyword>
<dbReference type="OrthoDB" id="9768187at2"/>
<evidence type="ECO:0000256" key="10">
    <source>
        <dbReference type="ARBA" id="ARBA00033270"/>
    </source>
</evidence>
<evidence type="ECO:0000256" key="8">
    <source>
        <dbReference type="ARBA" id="ARBA00023136"/>
    </source>
</evidence>
<accession>A0A5B8XD71</accession>
<comment type="similarity">
    <text evidence="11">Belongs to the SEDS family. FtsW subfamily.</text>
</comment>
<dbReference type="GO" id="GO:0005886">
    <property type="term" value="C:plasma membrane"/>
    <property type="evidence" value="ECO:0007669"/>
    <property type="project" value="TreeGrafter"/>
</dbReference>
<dbReference type="RefSeq" id="WP_146820157.1">
    <property type="nucleotide sequence ID" value="NZ_CP029077.1"/>
</dbReference>
<feature type="transmembrane region" description="Helical" evidence="16">
    <location>
        <begin position="209"/>
        <end position="228"/>
    </location>
</feature>
<dbReference type="GO" id="GO:0015648">
    <property type="term" value="F:lipid-linked peptidoglycan transporter activity"/>
    <property type="evidence" value="ECO:0007669"/>
    <property type="project" value="TreeGrafter"/>
</dbReference>
<dbReference type="Proteomes" id="UP000321934">
    <property type="component" value="Chromosome"/>
</dbReference>
<name>A0A5B8XD71_9RICK</name>
<feature type="transmembrane region" description="Helical" evidence="16">
    <location>
        <begin position="320"/>
        <end position="341"/>
    </location>
</feature>
<evidence type="ECO:0000256" key="13">
    <source>
        <dbReference type="ARBA" id="ARBA00041418"/>
    </source>
</evidence>
<evidence type="ECO:0000256" key="14">
    <source>
        <dbReference type="ARBA" id="ARBA00044770"/>
    </source>
</evidence>
<dbReference type="EMBL" id="CP029077">
    <property type="protein sequence ID" value="QED22845.1"/>
    <property type="molecule type" value="Genomic_DNA"/>
</dbReference>
<dbReference type="PANTHER" id="PTHR30474:SF2">
    <property type="entry name" value="PEPTIDOGLYCAN GLYCOSYLTRANSFERASE FTSW-RELATED"/>
    <property type="match status" value="1"/>
</dbReference>
<keyword evidence="5" id="KW-0133">Cell shape</keyword>
<comment type="catalytic activity">
    <reaction evidence="15">
        <text>[GlcNAc-(1-&gt;4)-Mur2Ac(oyl-L-Ala-gamma-D-Glu-L-Lys-D-Ala-D-Ala)](n)-di-trans,octa-cis-undecaprenyl diphosphate + beta-D-GlcNAc-(1-&gt;4)-Mur2Ac(oyl-L-Ala-gamma-D-Glu-L-Lys-D-Ala-D-Ala)-di-trans,octa-cis-undecaprenyl diphosphate = [GlcNAc-(1-&gt;4)-Mur2Ac(oyl-L-Ala-gamma-D-Glu-L-Lys-D-Ala-D-Ala)](n+1)-di-trans,octa-cis-undecaprenyl diphosphate + di-trans,octa-cis-undecaprenyl diphosphate + H(+)</text>
        <dbReference type="Rhea" id="RHEA:23708"/>
        <dbReference type="Rhea" id="RHEA-COMP:9602"/>
        <dbReference type="Rhea" id="RHEA-COMP:9603"/>
        <dbReference type="ChEBI" id="CHEBI:15378"/>
        <dbReference type="ChEBI" id="CHEBI:58405"/>
        <dbReference type="ChEBI" id="CHEBI:60033"/>
        <dbReference type="ChEBI" id="CHEBI:78435"/>
        <dbReference type="EC" id="2.4.99.28"/>
    </reaction>
</comment>
<evidence type="ECO:0000256" key="3">
    <source>
        <dbReference type="ARBA" id="ARBA00022679"/>
    </source>
</evidence>
<comment type="subcellular location">
    <subcellularLocation>
        <location evidence="1">Membrane</location>
        <topology evidence="1">Multi-pass membrane protein</topology>
    </subcellularLocation>
</comment>
<feature type="transmembrane region" description="Helical" evidence="16">
    <location>
        <begin position="286"/>
        <end position="308"/>
    </location>
</feature>
<evidence type="ECO:0000256" key="12">
    <source>
        <dbReference type="ARBA" id="ARBA00041185"/>
    </source>
</evidence>
<dbReference type="GO" id="GO:0009252">
    <property type="term" value="P:peptidoglycan biosynthetic process"/>
    <property type="evidence" value="ECO:0007669"/>
    <property type="project" value="UniProtKB-KW"/>
</dbReference>
<sequence>MKKAREILAKLISLVFNAIINFHKKYISNLDKPTLYCIFAIVIFGFISLLTVSPAISARIGISKYQLLTKQSIFIALSMFLMIWIANKSSEALIFYSSVFFILFTILVFLVLPIGIEIKGASRWIGAGFLSIQPSEILKPFFVVVNAQILAKNNELEPNKKQIYKSMGITALISSLLILEPDFGMMLLYCFTSAFQMFVAGVKLRFLSAVALILFLFSVATFMLVPHVQQRLLNFSGEETSYQIKKALKSIQEGGFLGKGPGNGDIKYTLPDSHTDFIFSVICEEFGYIFAASLICLYFFVIIRNLMLITFISRLKRDTLIVYGCIFIFMTQVFVNIGVNIRILPNKGMTLPFISYGGSAILGMGILFGIVLCLTKNIYGLKSPYRKIFGPF</sequence>
<feature type="transmembrane region" description="Helical" evidence="16">
    <location>
        <begin position="68"/>
        <end position="87"/>
    </location>
</feature>
<protein>
    <recommendedName>
        <fullName evidence="12">Probable peptidoglycan glycosyltransferase FtsW</fullName>
        <ecNumber evidence="14">2.4.99.28</ecNumber>
    </recommendedName>
    <alternativeName>
        <fullName evidence="13">Cell division protein FtsW</fullName>
    </alternativeName>
    <alternativeName>
        <fullName evidence="10">Cell wall polymerase</fullName>
    </alternativeName>
    <alternativeName>
        <fullName evidence="9">Peptidoglycan polymerase</fullName>
    </alternativeName>
</protein>
<dbReference type="EC" id="2.4.99.28" evidence="14"/>
<keyword evidence="18" id="KW-1185">Reference proteome</keyword>
<feature type="transmembrane region" description="Helical" evidence="16">
    <location>
        <begin position="33"/>
        <end position="56"/>
    </location>
</feature>
<dbReference type="GO" id="GO:0032153">
    <property type="term" value="C:cell division site"/>
    <property type="evidence" value="ECO:0007669"/>
    <property type="project" value="TreeGrafter"/>
</dbReference>
<evidence type="ECO:0000256" key="11">
    <source>
        <dbReference type="ARBA" id="ARBA00038053"/>
    </source>
</evidence>
<organism evidence="17 18">
    <name type="scientific">Candidatus Deianiraea vastatrix</name>
    <dbReference type="NCBI Taxonomy" id="2163644"/>
    <lineage>
        <taxon>Bacteria</taxon>
        <taxon>Pseudomonadati</taxon>
        <taxon>Pseudomonadota</taxon>
        <taxon>Alphaproteobacteria</taxon>
        <taxon>Rickettsiales</taxon>
        <taxon>Candidatus Deianiraeaceae</taxon>
        <taxon>Candidatus Deianiraea</taxon>
    </lineage>
</organism>
<evidence type="ECO:0000256" key="1">
    <source>
        <dbReference type="ARBA" id="ARBA00004141"/>
    </source>
</evidence>
<keyword evidence="6" id="KW-0573">Peptidoglycan synthesis</keyword>
<dbReference type="GO" id="GO:0008955">
    <property type="term" value="F:peptidoglycan glycosyltransferase activity"/>
    <property type="evidence" value="ECO:0007669"/>
    <property type="project" value="UniProtKB-EC"/>
</dbReference>
<evidence type="ECO:0000256" key="7">
    <source>
        <dbReference type="ARBA" id="ARBA00022989"/>
    </source>
</evidence>
<evidence type="ECO:0000256" key="15">
    <source>
        <dbReference type="ARBA" id="ARBA00049902"/>
    </source>
</evidence>
<gene>
    <name evidence="17" type="ORF">Deia_00031</name>
</gene>
<dbReference type="InterPro" id="IPR001182">
    <property type="entry name" value="FtsW/RodA"/>
</dbReference>
<evidence type="ECO:0000256" key="6">
    <source>
        <dbReference type="ARBA" id="ARBA00022984"/>
    </source>
</evidence>
<keyword evidence="4 16" id="KW-0812">Transmembrane</keyword>